<feature type="compositionally biased region" description="Low complexity" evidence="9">
    <location>
        <begin position="109"/>
        <end position="124"/>
    </location>
</feature>
<dbReference type="GO" id="GO:0006397">
    <property type="term" value="P:mRNA processing"/>
    <property type="evidence" value="ECO:0007669"/>
    <property type="project" value="UniProtKB-KW"/>
</dbReference>
<feature type="domain" description="TFG box profile" evidence="12">
    <location>
        <begin position="510"/>
        <end position="530"/>
    </location>
</feature>
<dbReference type="SUPFAM" id="SSF50182">
    <property type="entry name" value="Sm-like ribonucleoproteins"/>
    <property type="match status" value="1"/>
</dbReference>
<dbReference type="InterPro" id="IPR025609">
    <property type="entry name" value="Lsm14-like_N"/>
</dbReference>
<dbReference type="PROSITE" id="PS52002">
    <property type="entry name" value="SM"/>
    <property type="match status" value="1"/>
</dbReference>
<feature type="region of interest" description="Disordered" evidence="9">
    <location>
        <begin position="327"/>
        <end position="363"/>
    </location>
</feature>
<evidence type="ECO:0000256" key="7">
    <source>
        <dbReference type="PROSITE-ProRule" id="PRU00846"/>
    </source>
</evidence>
<gene>
    <name evidence="14" type="ORF">NE237_029174</name>
</gene>
<dbReference type="OrthoDB" id="21539at2759"/>
<feature type="short sequence motif" description="TFG box" evidence="8">
    <location>
        <begin position="510"/>
        <end position="530"/>
    </location>
</feature>
<proteinExistence type="inferred from homology"/>
<comment type="subcellular location">
    <subcellularLocation>
        <location evidence="1">Cytoplasm</location>
        <location evidence="1">P-body</location>
    </subcellularLocation>
</comment>
<evidence type="ECO:0000256" key="1">
    <source>
        <dbReference type="ARBA" id="ARBA00004201"/>
    </source>
</evidence>
<dbReference type="InterPro" id="IPR025768">
    <property type="entry name" value="TFG_box"/>
</dbReference>
<feature type="domain" description="FFD box profile" evidence="11">
    <location>
        <begin position="488"/>
        <end position="503"/>
    </location>
</feature>
<dbReference type="CDD" id="cd01736">
    <property type="entry name" value="LSm14_N"/>
    <property type="match status" value="1"/>
</dbReference>
<evidence type="ECO:0000256" key="2">
    <source>
        <dbReference type="ARBA" id="ARBA00010415"/>
    </source>
</evidence>
<evidence type="ECO:0000259" key="12">
    <source>
        <dbReference type="PROSITE" id="PS51536"/>
    </source>
</evidence>
<comment type="similarity">
    <text evidence="2">Belongs to the LSM14 family.</text>
</comment>
<feature type="short sequence motif" description="FFD box" evidence="7">
    <location>
        <begin position="488"/>
        <end position="503"/>
    </location>
</feature>
<evidence type="ECO:0000256" key="4">
    <source>
        <dbReference type="ARBA" id="ARBA00022491"/>
    </source>
</evidence>
<dbReference type="InterPro" id="IPR010920">
    <property type="entry name" value="LSM_dom_sf"/>
</dbReference>
<evidence type="ECO:0000256" key="9">
    <source>
        <dbReference type="SAM" id="MobiDB-lite"/>
    </source>
</evidence>
<dbReference type="PANTHER" id="PTHR13586">
    <property type="entry name" value="SCD6 PROTEIN-RELATED"/>
    <property type="match status" value="1"/>
</dbReference>
<feature type="compositionally biased region" description="Low complexity" evidence="9">
    <location>
        <begin position="327"/>
        <end position="344"/>
    </location>
</feature>
<evidence type="ECO:0000256" key="3">
    <source>
        <dbReference type="ARBA" id="ARBA00022490"/>
    </source>
</evidence>
<feature type="compositionally biased region" description="Polar residues" evidence="9">
    <location>
        <begin position="345"/>
        <end position="360"/>
    </location>
</feature>
<evidence type="ECO:0008006" key="16">
    <source>
        <dbReference type="Google" id="ProtNLM"/>
    </source>
</evidence>
<keyword evidence="4" id="KW-0678">Repressor</keyword>
<dbReference type="GO" id="GO:0033962">
    <property type="term" value="P:P-body assembly"/>
    <property type="evidence" value="ECO:0007669"/>
    <property type="project" value="TreeGrafter"/>
</dbReference>
<dbReference type="Gene3D" id="2.30.30.100">
    <property type="match status" value="1"/>
</dbReference>
<organism evidence="14 15">
    <name type="scientific">Protea cynaroides</name>
    <dbReference type="NCBI Taxonomy" id="273540"/>
    <lineage>
        <taxon>Eukaryota</taxon>
        <taxon>Viridiplantae</taxon>
        <taxon>Streptophyta</taxon>
        <taxon>Embryophyta</taxon>
        <taxon>Tracheophyta</taxon>
        <taxon>Spermatophyta</taxon>
        <taxon>Magnoliopsida</taxon>
        <taxon>Proteales</taxon>
        <taxon>Proteaceae</taxon>
        <taxon>Protea</taxon>
    </lineage>
</organism>
<dbReference type="InterPro" id="IPR025761">
    <property type="entry name" value="FFD_box"/>
</dbReference>
<keyword evidence="5" id="KW-0507">mRNA processing</keyword>
<keyword evidence="3" id="KW-0963">Cytoplasm</keyword>
<accession>A0A9Q0GQQ9</accession>
<feature type="region of interest" description="Disordered" evidence="9">
    <location>
        <begin position="527"/>
        <end position="551"/>
    </location>
</feature>
<dbReference type="AlphaFoldDB" id="A0A9Q0GQQ9"/>
<dbReference type="PROSITE" id="PS51512">
    <property type="entry name" value="DFDF"/>
    <property type="match status" value="1"/>
</dbReference>
<sequence>MAESGKSSGSADSYIGSLISLTSKYEIRYEGVLYSIDTKESTIGLQNVRSFGTEERKKDGPQIPPSDKVYEYILFRGSDIKDLQVKSSPPVHAEQQIHNDPAIIQSHYASGPSGSSNSAPVGVGTPTDLRSHGESTSLLQVAYPGALPLHQPGAHLGYSPAPQNSNGASLSMPMYWQGYYGSSGGLPQAQQQSMPFQPPSTISVPLTMQNQLQYSAVQESLSTSMANLSEPVASVPSNVPIANSVPLNFSPSLHPAISTSLSDVPSSMFINASVPSHSSSNLLTISSRPLYSQYVNPIAASVSGKGGSAPLPVLPVQSLPYSSPSFAGSTSGSLLTKPPTLLTPDQFTQPGPPSSSSVQLPYSEPKNVDGLMALSSKPSPSVSTPLQVPLLPLPLSTQQFDEFGAYSKAGNGEDRRSRGQASHQSVTDFTEEFDFIAMNEKFKKDEVWGYLGKAKERNTEEGTEDSSADQYVEYGQDDNEAPKSTVKPVYNKDDFFDTISCNSLTRGGRNGRTRFSERMKLDTETFGDFQQRPYSGRGGRGNGRAGNYRGSYNWGRGYGYGGSGRGQMPT</sequence>
<keyword evidence="15" id="KW-1185">Reference proteome</keyword>
<protein>
    <recommendedName>
        <fullName evidence="16">Protein decapping 5</fullName>
    </recommendedName>
</protein>
<evidence type="ECO:0000313" key="15">
    <source>
        <dbReference type="Proteomes" id="UP001141806"/>
    </source>
</evidence>
<evidence type="ECO:0000256" key="6">
    <source>
        <dbReference type="ARBA" id="ARBA00059323"/>
    </source>
</evidence>
<feature type="domain" description="DFDF" evidence="10">
    <location>
        <begin position="421"/>
        <end position="457"/>
    </location>
</feature>
<reference evidence="14" key="1">
    <citation type="journal article" date="2023" name="Plant J.">
        <title>The genome of the king protea, Protea cynaroides.</title>
        <authorList>
            <person name="Chang J."/>
            <person name="Duong T.A."/>
            <person name="Schoeman C."/>
            <person name="Ma X."/>
            <person name="Roodt D."/>
            <person name="Barker N."/>
            <person name="Li Z."/>
            <person name="Van de Peer Y."/>
            <person name="Mizrachi E."/>
        </authorList>
    </citation>
    <scope>NUCLEOTIDE SEQUENCE</scope>
    <source>
        <tissue evidence="14">Young leaves</tissue>
    </source>
</reference>
<evidence type="ECO:0000259" key="11">
    <source>
        <dbReference type="PROSITE" id="PS51513"/>
    </source>
</evidence>
<feature type="region of interest" description="Disordered" evidence="9">
    <location>
        <begin position="406"/>
        <end position="425"/>
    </location>
</feature>
<feature type="domain" description="Sm" evidence="13">
    <location>
        <begin position="6"/>
        <end position="89"/>
    </location>
</feature>
<dbReference type="PROSITE" id="PS51513">
    <property type="entry name" value="FFD"/>
    <property type="match status" value="1"/>
</dbReference>
<evidence type="ECO:0000256" key="5">
    <source>
        <dbReference type="ARBA" id="ARBA00022664"/>
    </source>
</evidence>
<dbReference type="InterPro" id="IPR019050">
    <property type="entry name" value="FDF_dom"/>
</dbReference>
<dbReference type="Pfam" id="PF12701">
    <property type="entry name" value="LSM14"/>
    <property type="match status" value="1"/>
</dbReference>
<dbReference type="PANTHER" id="PTHR13586:SF23">
    <property type="entry name" value="DECAPPING 5-LIKE PROTEIN-RELATED"/>
    <property type="match status" value="1"/>
</dbReference>
<dbReference type="FunFam" id="2.30.30.100:FF:000033">
    <property type="entry name" value="Trailer hitch, isoform C"/>
    <property type="match status" value="1"/>
</dbReference>
<name>A0A9Q0GQQ9_9MAGN</name>
<dbReference type="EMBL" id="JAMYWD010000012">
    <property type="protein sequence ID" value="KAJ4952342.1"/>
    <property type="molecule type" value="Genomic_DNA"/>
</dbReference>
<dbReference type="GO" id="GO:0000932">
    <property type="term" value="C:P-body"/>
    <property type="evidence" value="ECO:0007669"/>
    <property type="project" value="UniProtKB-SubCell"/>
</dbReference>
<feature type="region of interest" description="Disordered" evidence="9">
    <location>
        <begin position="105"/>
        <end position="132"/>
    </location>
</feature>
<evidence type="ECO:0000313" key="14">
    <source>
        <dbReference type="EMBL" id="KAJ4952342.1"/>
    </source>
</evidence>
<dbReference type="GO" id="GO:0003729">
    <property type="term" value="F:mRNA binding"/>
    <property type="evidence" value="ECO:0007669"/>
    <property type="project" value="TreeGrafter"/>
</dbReference>
<comment type="function">
    <text evidence="6">As a component of the decapping complex, involved in the degradation of mRNAs. Promotes P-body formation. Translational repressor.</text>
</comment>
<dbReference type="InterPro" id="IPR047575">
    <property type="entry name" value="Sm"/>
</dbReference>
<evidence type="ECO:0000259" key="10">
    <source>
        <dbReference type="PROSITE" id="PS51512"/>
    </source>
</evidence>
<dbReference type="InterPro" id="IPR025762">
    <property type="entry name" value="DFDF"/>
</dbReference>
<dbReference type="Proteomes" id="UP001141806">
    <property type="component" value="Unassembled WGS sequence"/>
</dbReference>
<dbReference type="Pfam" id="PF09532">
    <property type="entry name" value="FDF"/>
    <property type="match status" value="1"/>
</dbReference>
<evidence type="ECO:0000259" key="13">
    <source>
        <dbReference type="PROSITE" id="PS52002"/>
    </source>
</evidence>
<comment type="caution">
    <text evidence="14">The sequence shown here is derived from an EMBL/GenBank/DDBJ whole genome shotgun (WGS) entry which is preliminary data.</text>
</comment>
<dbReference type="SMART" id="SM01199">
    <property type="entry name" value="FDF"/>
    <property type="match status" value="1"/>
</dbReference>
<dbReference type="SMART" id="SM01271">
    <property type="entry name" value="LSM14"/>
    <property type="match status" value="1"/>
</dbReference>
<evidence type="ECO:0000256" key="8">
    <source>
        <dbReference type="PROSITE-ProRule" id="PRU00869"/>
    </source>
</evidence>
<dbReference type="GO" id="GO:0034063">
    <property type="term" value="P:stress granule assembly"/>
    <property type="evidence" value="ECO:0007669"/>
    <property type="project" value="TreeGrafter"/>
</dbReference>
<dbReference type="PROSITE" id="PS51536">
    <property type="entry name" value="TFG"/>
    <property type="match status" value="1"/>
</dbReference>